<dbReference type="Proteomes" id="UP000640485">
    <property type="component" value="Unassembled WGS sequence"/>
</dbReference>
<accession>A0A934VVU3</accession>
<proteinExistence type="predicted"/>
<protein>
    <submittedName>
        <fullName evidence="3">Tripartite tricarboxylate transporter TctB family protein</fullName>
    </submittedName>
</protein>
<keyword evidence="1" id="KW-0472">Membrane</keyword>
<keyword evidence="1" id="KW-0812">Transmembrane</keyword>
<organism evidence="3 4">
    <name type="scientific">Paracoccus caeni</name>
    <dbReference type="NCBI Taxonomy" id="657651"/>
    <lineage>
        <taxon>Bacteria</taxon>
        <taxon>Pseudomonadati</taxon>
        <taxon>Pseudomonadota</taxon>
        <taxon>Alphaproteobacteria</taxon>
        <taxon>Rhodobacterales</taxon>
        <taxon>Paracoccaceae</taxon>
        <taxon>Paracoccus</taxon>
    </lineage>
</organism>
<evidence type="ECO:0000256" key="1">
    <source>
        <dbReference type="SAM" id="Phobius"/>
    </source>
</evidence>
<name>A0A934VVU3_9RHOB</name>
<dbReference type="RefSeq" id="WP_200687982.1">
    <property type="nucleotide sequence ID" value="NZ_JAEPRQ010000006.1"/>
</dbReference>
<feature type="domain" description="DUF1468" evidence="2">
    <location>
        <begin position="11"/>
        <end position="148"/>
    </location>
</feature>
<reference evidence="3" key="1">
    <citation type="submission" date="2021-01" db="EMBL/GenBank/DDBJ databases">
        <title>Paracoccus amoyensis sp. nov., isolated from the surface seawater along the coast of Xiamen Island, China.</title>
        <authorList>
            <person name="Lyu L."/>
        </authorList>
    </citation>
    <scope>NUCLEOTIDE SEQUENCE</scope>
    <source>
        <strain evidence="3">MJ17</strain>
    </source>
</reference>
<keyword evidence="1" id="KW-1133">Transmembrane helix</keyword>
<evidence type="ECO:0000259" key="2">
    <source>
        <dbReference type="Pfam" id="PF07331"/>
    </source>
</evidence>
<feature type="transmembrane region" description="Helical" evidence="1">
    <location>
        <begin position="12"/>
        <end position="30"/>
    </location>
</feature>
<dbReference type="Pfam" id="PF07331">
    <property type="entry name" value="TctB"/>
    <property type="match status" value="1"/>
</dbReference>
<feature type="transmembrane region" description="Helical" evidence="1">
    <location>
        <begin position="42"/>
        <end position="64"/>
    </location>
</feature>
<evidence type="ECO:0000313" key="4">
    <source>
        <dbReference type="Proteomes" id="UP000640485"/>
    </source>
</evidence>
<dbReference type="EMBL" id="JAEPRQ010000006">
    <property type="protein sequence ID" value="MBK4217321.1"/>
    <property type="molecule type" value="Genomic_DNA"/>
</dbReference>
<feature type="transmembrane region" description="Helical" evidence="1">
    <location>
        <begin position="127"/>
        <end position="145"/>
    </location>
</feature>
<sequence length="161" mass="16860">MSSKSISRPYWLSVIVIGLGLVCLWGGLSLPAASRYAGIGPGAVPTFIGAVLVVLGLLLAIQIYRGEPFEAQGTENADPNLPMNLRAFLLALVAAGLPILTLKSFGLPLAAMVSFALVARSFGSTRLGWDLLTGLILGLLSWFLFDRLGLQLGGLLPLAGI</sequence>
<evidence type="ECO:0000313" key="3">
    <source>
        <dbReference type="EMBL" id="MBK4217321.1"/>
    </source>
</evidence>
<keyword evidence="4" id="KW-1185">Reference proteome</keyword>
<dbReference type="InterPro" id="IPR009936">
    <property type="entry name" value="DUF1468"/>
</dbReference>
<comment type="caution">
    <text evidence="3">The sequence shown here is derived from an EMBL/GenBank/DDBJ whole genome shotgun (WGS) entry which is preliminary data.</text>
</comment>
<dbReference type="AlphaFoldDB" id="A0A934VVU3"/>
<feature type="transmembrane region" description="Helical" evidence="1">
    <location>
        <begin position="85"/>
        <end position="107"/>
    </location>
</feature>
<gene>
    <name evidence="3" type="ORF">JJJ17_15430</name>
</gene>